<evidence type="ECO:0000256" key="10">
    <source>
        <dbReference type="ARBA" id="ARBA00023069"/>
    </source>
</evidence>
<dbReference type="Pfam" id="PF17857">
    <property type="entry name" value="AAA_lid_1"/>
    <property type="match status" value="1"/>
</dbReference>
<dbReference type="Pfam" id="PF17852">
    <property type="entry name" value="Dynein_AAA_lid"/>
    <property type="match status" value="1"/>
</dbReference>
<dbReference type="InterPro" id="IPR042222">
    <property type="entry name" value="Dynein_2_N"/>
</dbReference>
<dbReference type="InterPro" id="IPR026983">
    <property type="entry name" value="DHC"/>
</dbReference>
<dbReference type="GO" id="GO:0051959">
    <property type="term" value="F:dynein light intermediate chain binding"/>
    <property type="evidence" value="ECO:0007669"/>
    <property type="project" value="InterPro"/>
</dbReference>
<dbReference type="FunFam" id="1.20.920.20:FF:000006">
    <property type="entry name" value="Dynein, axonemal, heavy chain 6"/>
    <property type="match status" value="1"/>
</dbReference>
<dbReference type="Gene3D" id="3.40.50.300">
    <property type="entry name" value="P-loop containing nucleotide triphosphate hydrolases"/>
    <property type="match status" value="5"/>
</dbReference>
<dbReference type="FunFam" id="1.10.8.1220:FF:000001">
    <property type="entry name" value="Dynein axonemal heavy chain 5"/>
    <property type="match status" value="1"/>
</dbReference>
<protein>
    <recommendedName>
        <fullName evidence="16">AAA+ ATPase domain-containing protein</fullName>
    </recommendedName>
</protein>
<dbReference type="FunFam" id="3.40.50.300:FF:000049">
    <property type="entry name" value="Dynein, axonemal, heavy chain 5"/>
    <property type="match status" value="1"/>
</dbReference>
<keyword evidence="13" id="KW-0966">Cell projection</keyword>
<dbReference type="InterPro" id="IPR041466">
    <property type="entry name" value="Dynein_AAA5_ext"/>
</dbReference>
<dbReference type="Pfam" id="PF12774">
    <property type="entry name" value="AAA_6"/>
    <property type="match status" value="1"/>
</dbReference>
<dbReference type="InterPro" id="IPR042228">
    <property type="entry name" value="Dynein_linker_3"/>
</dbReference>
<dbReference type="Gene3D" id="1.20.140.100">
    <property type="entry name" value="Dynein heavy chain, N-terminal domain 2"/>
    <property type="match status" value="1"/>
</dbReference>
<dbReference type="InterPro" id="IPR024317">
    <property type="entry name" value="Dynein_heavy_chain_D4_dom"/>
</dbReference>
<dbReference type="Gene3D" id="6.10.140.1060">
    <property type="match status" value="1"/>
</dbReference>
<dbReference type="Pfam" id="PF12777">
    <property type="entry name" value="MT"/>
    <property type="match status" value="1"/>
</dbReference>
<dbReference type="Gene3D" id="1.20.58.1120">
    <property type="match status" value="1"/>
</dbReference>
<dbReference type="Pfam" id="PF12780">
    <property type="entry name" value="AAA_8"/>
    <property type="match status" value="1"/>
</dbReference>
<dbReference type="Pfam" id="PF12781">
    <property type="entry name" value="AAA_9"/>
    <property type="match status" value="1"/>
</dbReference>
<evidence type="ECO:0000256" key="6">
    <source>
        <dbReference type="ARBA" id="ARBA00022741"/>
    </source>
</evidence>
<evidence type="ECO:0000256" key="2">
    <source>
        <dbReference type="ARBA" id="ARBA00008887"/>
    </source>
</evidence>
<keyword evidence="6" id="KW-0547">Nucleotide-binding</keyword>
<dbReference type="GO" id="GO:0007018">
    <property type="term" value="P:microtubule-based movement"/>
    <property type="evidence" value="ECO:0007669"/>
    <property type="project" value="InterPro"/>
</dbReference>
<gene>
    <name evidence="17" type="ORF">CTAYLR_001132</name>
</gene>
<dbReference type="GO" id="GO:0045505">
    <property type="term" value="F:dynein intermediate chain binding"/>
    <property type="evidence" value="ECO:0007669"/>
    <property type="project" value="InterPro"/>
</dbReference>
<evidence type="ECO:0000313" key="17">
    <source>
        <dbReference type="EMBL" id="KAJ8614220.1"/>
    </source>
</evidence>
<evidence type="ECO:0000256" key="15">
    <source>
        <dbReference type="SAM" id="MobiDB-lite"/>
    </source>
</evidence>
<dbReference type="InterPro" id="IPR043157">
    <property type="entry name" value="Dynein_AAA1S"/>
</dbReference>
<dbReference type="Pfam" id="PF03028">
    <property type="entry name" value="Dynein_heavy"/>
    <property type="match status" value="1"/>
</dbReference>
<dbReference type="GO" id="GO:0030286">
    <property type="term" value="C:dynein complex"/>
    <property type="evidence" value="ECO:0007669"/>
    <property type="project" value="UniProtKB-KW"/>
</dbReference>
<dbReference type="Gene3D" id="1.10.287.2620">
    <property type="match status" value="1"/>
</dbReference>
<dbReference type="InterPro" id="IPR004273">
    <property type="entry name" value="Dynein_heavy_D6_P-loop"/>
</dbReference>
<feature type="compositionally biased region" description="Polar residues" evidence="15">
    <location>
        <begin position="28"/>
        <end position="45"/>
    </location>
</feature>
<proteinExistence type="inferred from homology"/>
<evidence type="ECO:0000256" key="13">
    <source>
        <dbReference type="ARBA" id="ARBA00023273"/>
    </source>
</evidence>
<dbReference type="SMART" id="SM00382">
    <property type="entry name" value="AAA"/>
    <property type="match status" value="2"/>
</dbReference>
<dbReference type="Gene3D" id="1.10.8.710">
    <property type="match status" value="1"/>
</dbReference>
<dbReference type="FunFam" id="1.20.140.100:FF:000004">
    <property type="entry name" value="Dynein axonemal heavy chain 6"/>
    <property type="match status" value="1"/>
</dbReference>
<dbReference type="Gene3D" id="1.10.8.1220">
    <property type="match status" value="1"/>
</dbReference>
<evidence type="ECO:0000256" key="7">
    <source>
        <dbReference type="ARBA" id="ARBA00022840"/>
    </source>
</evidence>
<organism evidence="17 18">
    <name type="scientific">Chrysophaeum taylorii</name>
    <dbReference type="NCBI Taxonomy" id="2483200"/>
    <lineage>
        <taxon>Eukaryota</taxon>
        <taxon>Sar</taxon>
        <taxon>Stramenopiles</taxon>
        <taxon>Ochrophyta</taxon>
        <taxon>Pelagophyceae</taxon>
        <taxon>Pelagomonadales</taxon>
        <taxon>Pelagomonadaceae</taxon>
        <taxon>Chrysophaeum</taxon>
    </lineage>
</organism>
<dbReference type="Pfam" id="PF08393">
    <property type="entry name" value="DHC_N2"/>
    <property type="match status" value="1"/>
</dbReference>
<evidence type="ECO:0000256" key="14">
    <source>
        <dbReference type="SAM" id="Coils"/>
    </source>
</evidence>
<dbReference type="GO" id="GO:0005524">
    <property type="term" value="F:ATP binding"/>
    <property type="evidence" value="ECO:0007669"/>
    <property type="project" value="UniProtKB-KW"/>
</dbReference>
<dbReference type="InterPro" id="IPR041589">
    <property type="entry name" value="DNAH3_AAA_lid_1"/>
</dbReference>
<dbReference type="InterPro" id="IPR035706">
    <property type="entry name" value="AAA_9"/>
</dbReference>
<accession>A0AAD7XS15</accession>
<dbReference type="GO" id="GO:0005874">
    <property type="term" value="C:microtubule"/>
    <property type="evidence" value="ECO:0007669"/>
    <property type="project" value="UniProtKB-KW"/>
</dbReference>
<comment type="similarity">
    <text evidence="2">Belongs to the dynein heavy chain family.</text>
</comment>
<dbReference type="Proteomes" id="UP001230188">
    <property type="component" value="Unassembled WGS sequence"/>
</dbReference>
<keyword evidence="11" id="KW-0505">Motor protein</keyword>
<evidence type="ECO:0000256" key="1">
    <source>
        <dbReference type="ARBA" id="ARBA00004430"/>
    </source>
</evidence>
<feature type="region of interest" description="Disordered" evidence="15">
    <location>
        <begin position="15"/>
        <end position="79"/>
    </location>
</feature>
<dbReference type="FunFam" id="1.10.8.710:FF:000004">
    <property type="entry name" value="Dynein axonemal heavy chain 6"/>
    <property type="match status" value="1"/>
</dbReference>
<dbReference type="FunFam" id="1.20.920.30:FF:000002">
    <property type="entry name" value="Dynein axonemal heavy chain 3"/>
    <property type="match status" value="1"/>
</dbReference>
<evidence type="ECO:0000256" key="12">
    <source>
        <dbReference type="ARBA" id="ARBA00023212"/>
    </source>
</evidence>
<dbReference type="InterPro" id="IPR035699">
    <property type="entry name" value="AAA_6"/>
</dbReference>
<dbReference type="PANTHER" id="PTHR45703">
    <property type="entry name" value="DYNEIN HEAVY CHAIN"/>
    <property type="match status" value="1"/>
</dbReference>
<dbReference type="SUPFAM" id="SSF52540">
    <property type="entry name" value="P-loop containing nucleoside triphosphate hydrolases"/>
    <property type="match status" value="4"/>
</dbReference>
<keyword evidence="18" id="KW-1185">Reference proteome</keyword>
<evidence type="ECO:0000256" key="4">
    <source>
        <dbReference type="ARBA" id="ARBA00022701"/>
    </source>
</evidence>
<evidence type="ECO:0000256" key="5">
    <source>
        <dbReference type="ARBA" id="ARBA00022737"/>
    </source>
</evidence>
<dbReference type="GO" id="GO:0005930">
    <property type="term" value="C:axoneme"/>
    <property type="evidence" value="ECO:0007669"/>
    <property type="project" value="UniProtKB-SubCell"/>
</dbReference>
<dbReference type="Gene3D" id="1.20.920.30">
    <property type="match status" value="1"/>
</dbReference>
<comment type="subcellular location">
    <subcellularLocation>
        <location evidence="1">Cytoplasm</location>
        <location evidence="1">Cytoskeleton</location>
        <location evidence="1">Cilium axoneme</location>
    </subcellularLocation>
</comment>
<dbReference type="InterPro" id="IPR013602">
    <property type="entry name" value="Dynein_heavy_linker"/>
</dbReference>
<feature type="domain" description="AAA+ ATPase" evidence="16">
    <location>
        <begin position="2037"/>
        <end position="2185"/>
    </location>
</feature>
<dbReference type="FunFam" id="3.40.50.300:FF:000353">
    <property type="entry name" value="Dynein axonemal heavy chain 1"/>
    <property type="match status" value="1"/>
</dbReference>
<dbReference type="InterPro" id="IPR003593">
    <property type="entry name" value="AAA+_ATPase"/>
</dbReference>
<evidence type="ECO:0000256" key="3">
    <source>
        <dbReference type="ARBA" id="ARBA00022490"/>
    </source>
</evidence>
<dbReference type="Gene3D" id="1.10.472.130">
    <property type="match status" value="1"/>
</dbReference>
<evidence type="ECO:0000256" key="8">
    <source>
        <dbReference type="ARBA" id="ARBA00023017"/>
    </source>
</evidence>
<evidence type="ECO:0000313" key="18">
    <source>
        <dbReference type="Proteomes" id="UP001230188"/>
    </source>
</evidence>
<evidence type="ECO:0000256" key="9">
    <source>
        <dbReference type="ARBA" id="ARBA00023054"/>
    </source>
</evidence>
<keyword evidence="9 14" id="KW-0175">Coiled coil</keyword>
<reference evidence="17" key="1">
    <citation type="submission" date="2023-01" db="EMBL/GenBank/DDBJ databases">
        <title>Metagenome sequencing of chrysophaentin producing Chrysophaeum taylorii.</title>
        <authorList>
            <person name="Davison J."/>
            <person name="Bewley C."/>
        </authorList>
    </citation>
    <scope>NUCLEOTIDE SEQUENCE</scope>
    <source>
        <strain evidence="17">NIES-1699</strain>
    </source>
</reference>
<dbReference type="Gene3D" id="3.20.180.20">
    <property type="entry name" value="Dynein heavy chain, N-terminal domain 2"/>
    <property type="match status" value="1"/>
</dbReference>
<comment type="caution">
    <text evidence="17">The sequence shown here is derived from an EMBL/GenBank/DDBJ whole genome shotgun (WGS) entry which is preliminary data.</text>
</comment>
<dbReference type="InterPro" id="IPR027417">
    <property type="entry name" value="P-loop_NTPase"/>
</dbReference>
<evidence type="ECO:0000256" key="11">
    <source>
        <dbReference type="ARBA" id="ARBA00023175"/>
    </source>
</evidence>
<feature type="coiled-coil region" evidence="14">
    <location>
        <begin position="2852"/>
        <end position="2896"/>
    </location>
</feature>
<dbReference type="Gene3D" id="1.20.920.20">
    <property type="match status" value="1"/>
</dbReference>
<keyword evidence="12" id="KW-0206">Cytoskeleton</keyword>
<dbReference type="PANTHER" id="PTHR45703:SF35">
    <property type="entry name" value="DYNEIN HEAVY CHAIN"/>
    <property type="match status" value="1"/>
</dbReference>
<dbReference type="InterPro" id="IPR024743">
    <property type="entry name" value="Dynein_HC_stalk"/>
</dbReference>
<dbReference type="EMBL" id="JAQMWT010000009">
    <property type="protein sequence ID" value="KAJ8614220.1"/>
    <property type="molecule type" value="Genomic_DNA"/>
</dbReference>
<sequence length="3540" mass="395356">MFLLDPESVHRYDLKTASSLRRKPRQMASLSQTSLHPTSGSSEAASSALRKTLGPLLAPQSTPNLLGGSGDERPEERSAVAQAALAKLVEREAEPAAEHSDEQDIEIARLGIKTGEDAVNFLTAAANKGSAIKFVHLIHADAGTDFRPYTLDVVPAAVALARGDYFTMSKTGLVHCVLRKGANATECIAMNEWVRHSTFFNLLRSISFFKNFIPFKMFRQWRRNVRQKLYAEQRLRIQSRLFLARASFCAPCIEIKKETYGLKKATLVVTPKARIQSDPLEAFMEQQNATRKDAMVLCEATMKRVVEIAAAACEAVQTLDQNKIESEDPRKRLDALMAAKLESKNTKTKSMNATVEEKKAKRRLALRAAEDRSMLSDFVRLADCMMVEVVVVHVLHSFSGHLLADFTDIQHKIGLFEVSIGFDDTGMVFSPTLEDFYDMATRLADDVVNLVSRIPRVLDARGCAEHCTSAAFASKFEQLIRSLPAYNKFMASLRQKFSDDFEVSRRHNAQVAITAQPIYDASRTFDADTFHLEDDSYAEARREFERMLSWHKDLEKLRMRDSVGTIEVTSRQLKQMLAGFVETKLDLLKAIIRDKAQVQCAEVLKTLTKRVRLLEATPATLEEYATYVETTMDYDEREMRKLRAPVDQMYALLQSNDVKIPPDDLVALDEMHSYSTQYSEQLAKSKALKETDLQAHSEQLDRDIVTLNVKLNEFTSNLGTGSFVQAVHFDDPSRPREDVKRMTQRLDHFANLAKTYSSYKELFGFAADDCPPLKKASDRLKLVDKLWTSVADWHEAYHAWTQGDLTELQAEDVDRQMQLFAADAFSLNRKIKSDVTDKLAATIDGFKPLVPLVVDLGNQALLPRHWGKLYAAVGKTYDNTKPSTLSDFLEWGIQEHAELVSEVSGTASGEAQLEKGLEKMATAWDTLRFQTKDWRGGSHILVGIDEIQQELDDQLVKTQAMRGSRFVKPFLERAADWENMLTTLQEIIDNWLTVQAAWLYLEPIFSSDDIMRQIPQEGRMFKVVNQVWKESMAATVADPAVVSVARRQGLVESLKDANEKLERINKGLSDYLETKRLAFPRFFFLSNDELLSILAETKDPLLVQPHLKKCSFHRRCFDGICNLEFTERQDILAAFDGPVGKSERLEFAYDACQHKKINPRDSAGNVEVWLVEVEAIMKKSLAHAIDQSLADFHASDRDRWLESWQGQTILTVNQITWVLAVEAAIESGGDALKNLHSKRCTELLDVVKLVRGDIPKALRKTLGSLVVMDVHNRDVSLELSNANLKSPTDFDWLAHLRYYVRDLKKGQNSALSGEPGTIDCRMINASILYAYEYIGNCGRLVITPLTDRCYRTLMGAIHLNLGGAPEGPAGTGKTETTKDLGKAIAIQCVVTNCSDALDYKAMGKFFKGLAASGAWACFDEFNRIQLEVLSVIAQQVLTIQQAKARRAERFMFEGTDLPLKMTCCPFITMNPGYAGRAELPDNLKVLFRTVAMMVPDYAMIGEILLYSMGYTEAKALAVKIVTTYKLCSEQLSSQSHYDYGMRAVMAVLRAAGNLKRNEGHLNEAILVLRSIIDVNLPKFLSPDVPLFEGITSDLFPGVKIDPPDRSAMEAAFKDVCAKRNLQPTTYFWDKVVQIYDMMVVRHGFMIVGMPLSGKTMAWKVLADTLGLLHQTFPDETRWTNVISLVMNPKSITMGQLYGQFDPISTEWTDGCLAINYRNAAMSKVGTQADRKWIVLDGPVDAIWIENMNTVLDDNKKLCLMSGEIIAMSDTMSMIFEPMDLLVASPATVSRCGMIYLEPEQLGWQPLLDSWLYEWRKKEAVPKEGAEFDAEHTIRRFELELADEARLRVLFQWLVEPMMCLLRRDLKEMSPSVDSALLVSLLKQLEILYKESIPAGGSNADADLRTKHLESAFLFALVWSIGATVGGDGRKRFSAFLRAIIADVETVSAPEYNGVKTLLTMREWQSPASTAQLSFLNPLPSEGDCHDWCYDHKEGRWVSWIETLPQFDAPSDTKFSQILVPTVCTAQMSFFCCKMLPAGTRPLIVGPTGTGKSVCVAKALSKELSQDKFKAINLNFSAKTSANTTQNIIDGALTKRRKGVFGPPVGLSAVVMVDDLNMPEVETYGAQPPIELLRQLVDSGGYYDLKDKSWTTIIDTVVIALCFSEFDDATLTRIFTTIVSHAFNVGDLSENVRATGGAIVEATLRTYREAMRVLLPTPSKSHYTFNLRDFSRVIQGVLMADSSQIADGNAMARVWMHEALRVFADRLTDDHDRDWFVAHTKTMVDEVYKLKFDDALEHVRGDASSIGYAQLRSLFFGNYMLSPDEDVRPYAEIKDLAALQQTIEQYLVDFNAQSRKPMDLVMFRFAIEHISRIARILQMPGGNALLVGVGGSGRQSLTILAAEIAGCKLRRIEISKNYGMVEWHDDVKLILRDAGTGDKPVVFLFADTQIKLPAFTEDINNVLNGGEVPNLFANDEKVSINEAVRPLANAQFGKQAAGNMTPFELYAYFVQRVRERLHVVLAFSPIGCAIDWFTAWPRDALVAVADKKLADVELDDAIRPAIVETCQNFHTSAAELSEHFKQATGRITYVTPTSYLELLIAFKSALATRRATVVGQKTRYQNGLEQLASAENNVGNMQKELTDLQPVLKVSQEDTDRLMGEIEAKLPGVRKEEEQVGAEAAVAQREADAVKKQVDEVQADLDEAIPALNDALKALDTIKPNDINEIKVLAKPPATVKLVCEAVCVMLGEKPVKAPDPDDPSRKIMDYWPSAQKMLADKNFISRMKTYDKDNIPVKTISTLRDKYMTQDNFTPDAAAKASSAASGLCRWCYAMSTYDRVAKVVGPKKQALSKAQDALEVTMSNLAKKKASLEETRDALAALQSKLEASKKKKEELAAQVDLCAAKLVRAKKLIEDLGGEKIRWSGFVEELSGVFSNLTGDVLVSAALMAYLGPFTSKFREEQMKSWVSQIQALDIPRSASPTLAKTLGDPVKIRQAIVDGLPTDNFSIENAIVVWSAKRWPYAIDPDSQANRWIKCSESGNGLKTVKPTDDFVRTLESAIAYGTPVLLENCSADLPAVLEPLLLKQIFKSGGLDSIRLGDSTITYDLNFRRAQKRLFYMTSRERNPHLLPETAVKVSLLAFLVTPEGLADQLLGVVVAQERQDLEKKKNELVVEGATNAAKLKQIEDSILEILSSEGNILEDETAITTLGKSKVTSDTIKSKQEVAEATEKENDEARSKYYPGAFATQVLFFCISDLVNIEPTYSYSLTWFTNLFRRSIQNSEPADDVPTRLENLRRHFEFSLYQNVCRSLLEKDKLLFSFLLAVRIQANTENGGGGGGGFNAAEWRFLLTGGVGGDNPHRNPCSEWLSDKSWDELCRLSDISAFRGLKESFGAHKVGYKEIYDCATPHQSPLPGEWDDKLQGLRRLCVLRCIRPDKVSLAVQHFVIEVKGAKFVTPPPFDLQACFKESQRTTPLVFVLSPGSDPMAAILQAAAAETREVRSISLGQGQGPVAEKLISQSRRDGSWVVLRRVVELFLVIVYD</sequence>
<keyword evidence="8" id="KW-0243">Dynein</keyword>
<feature type="domain" description="AAA+ ATPase" evidence="16">
    <location>
        <begin position="1359"/>
        <end position="1498"/>
    </location>
</feature>
<keyword evidence="4" id="KW-0493">Microtubule</keyword>
<keyword evidence="7" id="KW-0067">ATP-binding</keyword>
<dbReference type="FunFam" id="3.40.50.300:FF:000044">
    <property type="entry name" value="Dynein heavy chain 5, axonemal"/>
    <property type="match status" value="1"/>
</dbReference>
<keyword evidence="10" id="KW-0969">Cilium</keyword>
<keyword evidence="3" id="KW-0963">Cytoplasm</keyword>
<dbReference type="GO" id="GO:0008569">
    <property type="term" value="F:minus-end-directed microtubule motor activity"/>
    <property type="evidence" value="ECO:0007669"/>
    <property type="project" value="InterPro"/>
</dbReference>
<keyword evidence="5" id="KW-0677">Repeat</keyword>
<name>A0AAD7XS15_9STRA</name>
<dbReference type="Pfam" id="PF12775">
    <property type="entry name" value="AAA_7"/>
    <property type="match status" value="1"/>
</dbReference>
<evidence type="ECO:0000259" key="16">
    <source>
        <dbReference type="SMART" id="SM00382"/>
    </source>
</evidence>